<dbReference type="NCBIfam" id="TIGR00229">
    <property type="entry name" value="sensory_box"/>
    <property type="match status" value="1"/>
</dbReference>
<evidence type="ECO:0000256" key="11">
    <source>
        <dbReference type="ARBA" id="ARBA00023136"/>
    </source>
</evidence>
<dbReference type="Gene3D" id="3.30.450.20">
    <property type="entry name" value="PAS domain"/>
    <property type="match status" value="1"/>
</dbReference>
<dbReference type="Pfam" id="PF02518">
    <property type="entry name" value="HATPase_c"/>
    <property type="match status" value="1"/>
</dbReference>
<feature type="domain" description="Histidine kinase" evidence="13">
    <location>
        <begin position="234"/>
        <end position="452"/>
    </location>
</feature>
<feature type="transmembrane region" description="Helical" evidence="12">
    <location>
        <begin position="7"/>
        <end position="27"/>
    </location>
</feature>
<dbReference type="PANTHER" id="PTHR45453">
    <property type="entry name" value="PHOSPHATE REGULON SENSOR PROTEIN PHOR"/>
    <property type="match status" value="1"/>
</dbReference>
<dbReference type="Gene3D" id="3.30.565.10">
    <property type="entry name" value="Histidine kinase-like ATPase, C-terminal domain"/>
    <property type="match status" value="1"/>
</dbReference>
<keyword evidence="9 15" id="KW-0067">ATP-binding</keyword>
<dbReference type="GO" id="GO:0005886">
    <property type="term" value="C:plasma membrane"/>
    <property type="evidence" value="ECO:0007669"/>
    <property type="project" value="UniProtKB-SubCell"/>
</dbReference>
<dbReference type="InterPro" id="IPR000014">
    <property type="entry name" value="PAS"/>
</dbReference>
<evidence type="ECO:0000256" key="1">
    <source>
        <dbReference type="ARBA" id="ARBA00000085"/>
    </source>
</evidence>
<dbReference type="PROSITE" id="PS50109">
    <property type="entry name" value="HIS_KIN"/>
    <property type="match status" value="1"/>
</dbReference>
<feature type="domain" description="PAS" evidence="14">
    <location>
        <begin position="109"/>
        <end position="164"/>
    </location>
</feature>
<keyword evidence="10" id="KW-0902">Two-component regulatory system</keyword>
<sequence length="460" mass="51317">MRNPSLILVGWMVASMIGVGVSVAWAWPFWVVVSLGVGLVGVAVLLTRNIWDQTRENHEDVMTGVRQLEQLSGIDEARTSRVLEPEAFGGHIQRLVENVKKRMTGLEEERTKIIAIMENLVEGVVAFDPKGKVLFTNSSAHRILGLDAQAIQGRSLWEIIRNQELAGLVEGCQELAWHERRQAEVELHPPVSMVLEVYALPFPFSNQKKGSVLVLHDVTQLRRLEQVRTEFVENVSHELRTPLTAIVGYLETLVDEPSLETPNNRKFVQVAHQHAVRLSRLVEDLRSLSEIESGKVVLRCESVPLCEVAQDVSEMFQHQLSKKNLQISNKIGVALSAWVDRDRLIQILVNLVDNAIKYTSDGGTITFQSIPLGDERISLQIKDTGQGIPSTDLPRITERFYRVDRARSREEGGTGLGLSIVKHLLQLLDGKLRIQSELGKGTTVEVILPIASPTSSSRSL</sequence>
<dbReference type="SUPFAM" id="SSF55874">
    <property type="entry name" value="ATPase domain of HSP90 chaperone/DNA topoisomerase II/histidine kinase"/>
    <property type="match status" value="1"/>
</dbReference>
<keyword evidence="12" id="KW-1133">Transmembrane helix</keyword>
<dbReference type="GO" id="GO:0016036">
    <property type="term" value="P:cellular response to phosphate starvation"/>
    <property type="evidence" value="ECO:0007669"/>
    <property type="project" value="TreeGrafter"/>
</dbReference>
<dbReference type="InterPro" id="IPR003594">
    <property type="entry name" value="HATPase_dom"/>
</dbReference>
<dbReference type="CDD" id="cd00130">
    <property type="entry name" value="PAS"/>
    <property type="match status" value="1"/>
</dbReference>
<protein>
    <recommendedName>
        <fullName evidence="3">histidine kinase</fullName>
        <ecNumber evidence="3">2.7.13.3</ecNumber>
    </recommendedName>
</protein>
<keyword evidence="7" id="KW-0547">Nucleotide-binding</keyword>
<dbReference type="PROSITE" id="PS50112">
    <property type="entry name" value="PAS"/>
    <property type="match status" value="1"/>
</dbReference>
<dbReference type="SUPFAM" id="SSF55785">
    <property type="entry name" value="PYP-like sensor domain (PAS domain)"/>
    <property type="match status" value="1"/>
</dbReference>
<keyword evidence="16" id="KW-1185">Reference proteome</keyword>
<dbReference type="SUPFAM" id="SSF47384">
    <property type="entry name" value="Homodimeric domain of signal transducing histidine kinase"/>
    <property type="match status" value="1"/>
</dbReference>
<dbReference type="EC" id="2.7.13.3" evidence="3"/>
<evidence type="ECO:0000256" key="6">
    <source>
        <dbReference type="ARBA" id="ARBA00022679"/>
    </source>
</evidence>
<dbReference type="CDD" id="cd00075">
    <property type="entry name" value="HATPase"/>
    <property type="match status" value="1"/>
</dbReference>
<keyword evidence="4" id="KW-1003">Cell membrane</keyword>
<keyword evidence="5" id="KW-0597">Phosphoprotein</keyword>
<dbReference type="FunFam" id="3.30.565.10:FF:000023">
    <property type="entry name" value="PAS domain-containing sensor histidine kinase"/>
    <property type="match status" value="1"/>
</dbReference>
<evidence type="ECO:0000256" key="8">
    <source>
        <dbReference type="ARBA" id="ARBA00022777"/>
    </source>
</evidence>
<dbReference type="SMART" id="SM00091">
    <property type="entry name" value="PAS"/>
    <property type="match status" value="1"/>
</dbReference>
<gene>
    <name evidence="15" type="ORF">PP769_11185</name>
</gene>
<dbReference type="PRINTS" id="PR00344">
    <property type="entry name" value="BCTRLSENSOR"/>
</dbReference>
<evidence type="ECO:0000256" key="7">
    <source>
        <dbReference type="ARBA" id="ARBA00022741"/>
    </source>
</evidence>
<dbReference type="Pfam" id="PF08448">
    <property type="entry name" value="PAS_4"/>
    <property type="match status" value="1"/>
</dbReference>
<dbReference type="InterPro" id="IPR035965">
    <property type="entry name" value="PAS-like_dom_sf"/>
</dbReference>
<dbReference type="AlphaFoldDB" id="A0AA96GF10"/>
<dbReference type="FunFam" id="1.10.287.130:FF:000008">
    <property type="entry name" value="Two-component sensor histidine kinase"/>
    <property type="match status" value="1"/>
</dbReference>
<evidence type="ECO:0000256" key="10">
    <source>
        <dbReference type="ARBA" id="ARBA00023012"/>
    </source>
</evidence>
<keyword evidence="8" id="KW-0418">Kinase</keyword>
<keyword evidence="6" id="KW-0808">Transferase</keyword>
<dbReference type="CDD" id="cd00082">
    <property type="entry name" value="HisKA"/>
    <property type="match status" value="1"/>
</dbReference>
<evidence type="ECO:0000256" key="9">
    <source>
        <dbReference type="ARBA" id="ARBA00022840"/>
    </source>
</evidence>
<dbReference type="GO" id="GO:0004721">
    <property type="term" value="F:phosphoprotein phosphatase activity"/>
    <property type="evidence" value="ECO:0007669"/>
    <property type="project" value="TreeGrafter"/>
</dbReference>
<organism evidence="15 16">
    <name type="scientific">Candidatus Nitrospira allomarina</name>
    <dbReference type="NCBI Taxonomy" id="3020900"/>
    <lineage>
        <taxon>Bacteria</taxon>
        <taxon>Pseudomonadati</taxon>
        <taxon>Nitrospirota</taxon>
        <taxon>Nitrospiria</taxon>
        <taxon>Nitrospirales</taxon>
        <taxon>Nitrospiraceae</taxon>
        <taxon>Nitrospira</taxon>
    </lineage>
</organism>
<dbReference type="InterPro" id="IPR013656">
    <property type="entry name" value="PAS_4"/>
</dbReference>
<dbReference type="RefSeq" id="WP_312640138.1">
    <property type="nucleotide sequence ID" value="NZ_CP116967.1"/>
</dbReference>
<evidence type="ECO:0000256" key="5">
    <source>
        <dbReference type="ARBA" id="ARBA00022553"/>
    </source>
</evidence>
<evidence type="ECO:0000256" key="4">
    <source>
        <dbReference type="ARBA" id="ARBA00022475"/>
    </source>
</evidence>
<evidence type="ECO:0000259" key="14">
    <source>
        <dbReference type="PROSITE" id="PS50112"/>
    </source>
</evidence>
<dbReference type="SMART" id="SM00388">
    <property type="entry name" value="HisKA"/>
    <property type="match status" value="1"/>
</dbReference>
<dbReference type="Pfam" id="PF00512">
    <property type="entry name" value="HisKA"/>
    <property type="match status" value="1"/>
</dbReference>
<dbReference type="Gene3D" id="1.10.287.130">
    <property type="match status" value="1"/>
</dbReference>
<proteinExistence type="predicted"/>
<dbReference type="GO" id="GO:0000155">
    <property type="term" value="F:phosphorelay sensor kinase activity"/>
    <property type="evidence" value="ECO:0007669"/>
    <property type="project" value="InterPro"/>
</dbReference>
<reference evidence="15 16" key="1">
    <citation type="submission" date="2023-01" db="EMBL/GenBank/DDBJ databases">
        <title>Cultivation and genomic characterization of new, ubiquitous marine nitrite-oxidizing bacteria from the Nitrospirales.</title>
        <authorList>
            <person name="Mueller A.J."/>
            <person name="Daebeler A."/>
            <person name="Herbold C.W."/>
            <person name="Kirkegaard R.H."/>
            <person name="Daims H."/>
        </authorList>
    </citation>
    <scope>NUCLEOTIDE SEQUENCE [LARGE SCALE GENOMIC DNA]</scope>
    <source>
        <strain evidence="15 16">VA</strain>
    </source>
</reference>
<keyword evidence="11 12" id="KW-0472">Membrane</keyword>
<dbReference type="InterPro" id="IPR050351">
    <property type="entry name" value="BphY/WalK/GraS-like"/>
</dbReference>
<evidence type="ECO:0000256" key="12">
    <source>
        <dbReference type="SAM" id="Phobius"/>
    </source>
</evidence>
<dbReference type="GO" id="GO:0005524">
    <property type="term" value="F:ATP binding"/>
    <property type="evidence" value="ECO:0007669"/>
    <property type="project" value="UniProtKB-KW"/>
</dbReference>
<comment type="subcellular location">
    <subcellularLocation>
        <location evidence="2">Cell membrane</location>
    </subcellularLocation>
</comment>
<dbReference type="InterPro" id="IPR003661">
    <property type="entry name" value="HisK_dim/P_dom"/>
</dbReference>
<evidence type="ECO:0000313" key="15">
    <source>
        <dbReference type="EMBL" id="WNM56546.1"/>
    </source>
</evidence>
<dbReference type="PANTHER" id="PTHR45453:SF1">
    <property type="entry name" value="PHOSPHATE REGULON SENSOR PROTEIN PHOR"/>
    <property type="match status" value="1"/>
</dbReference>
<dbReference type="EMBL" id="CP116967">
    <property type="protein sequence ID" value="WNM56546.1"/>
    <property type="molecule type" value="Genomic_DNA"/>
</dbReference>
<comment type="catalytic activity">
    <reaction evidence="1">
        <text>ATP + protein L-histidine = ADP + protein N-phospho-L-histidine.</text>
        <dbReference type="EC" id="2.7.13.3"/>
    </reaction>
</comment>
<keyword evidence="12" id="KW-0812">Transmembrane</keyword>
<evidence type="ECO:0000256" key="2">
    <source>
        <dbReference type="ARBA" id="ARBA00004236"/>
    </source>
</evidence>
<dbReference type="InterPro" id="IPR036890">
    <property type="entry name" value="HATPase_C_sf"/>
</dbReference>
<dbReference type="InterPro" id="IPR005467">
    <property type="entry name" value="His_kinase_dom"/>
</dbReference>
<dbReference type="InterPro" id="IPR036097">
    <property type="entry name" value="HisK_dim/P_sf"/>
</dbReference>
<name>A0AA96GF10_9BACT</name>
<dbReference type="InterPro" id="IPR004358">
    <property type="entry name" value="Sig_transdc_His_kin-like_C"/>
</dbReference>
<dbReference type="SMART" id="SM00387">
    <property type="entry name" value="HATPase_c"/>
    <property type="match status" value="1"/>
</dbReference>
<accession>A0AA96GF10</accession>
<evidence type="ECO:0000256" key="3">
    <source>
        <dbReference type="ARBA" id="ARBA00012438"/>
    </source>
</evidence>
<evidence type="ECO:0000259" key="13">
    <source>
        <dbReference type="PROSITE" id="PS50109"/>
    </source>
</evidence>
<dbReference type="Proteomes" id="UP001302719">
    <property type="component" value="Chromosome"/>
</dbReference>
<evidence type="ECO:0000313" key="16">
    <source>
        <dbReference type="Proteomes" id="UP001302719"/>
    </source>
</evidence>
<dbReference type="KEGG" id="nall:PP769_11185"/>